<feature type="compositionally biased region" description="Low complexity" evidence="2">
    <location>
        <begin position="117"/>
        <end position="126"/>
    </location>
</feature>
<keyword evidence="1" id="KW-0175">Coiled coil</keyword>
<protein>
    <submittedName>
        <fullName evidence="3">Uncharacterized protein</fullName>
    </submittedName>
</protein>
<feature type="region of interest" description="Disordered" evidence="2">
    <location>
        <begin position="1"/>
        <end position="49"/>
    </location>
</feature>
<keyword evidence="4" id="KW-1185">Reference proteome</keyword>
<feature type="compositionally biased region" description="Low complexity" evidence="2">
    <location>
        <begin position="1"/>
        <end position="18"/>
    </location>
</feature>
<proteinExistence type="predicted"/>
<dbReference type="AlphaFoldDB" id="A0A372EMF3"/>
<evidence type="ECO:0000256" key="2">
    <source>
        <dbReference type="SAM" id="MobiDB-lite"/>
    </source>
</evidence>
<sequence>MAASVPAVVAVAPSAPAARDTQASLERGPGRQPPQASARAPAVDTAPGEPVRQAAELALKREVETQLRAQELERARQRQEAQRDTVEQLRQTLRQVWDASATVVEQALQREADAARAQEAASAARSKSLDAYEGPAVARDPAGSHVSRRV</sequence>
<dbReference type="Proteomes" id="UP000261931">
    <property type="component" value="Unassembled WGS sequence"/>
</dbReference>
<evidence type="ECO:0000256" key="1">
    <source>
        <dbReference type="SAM" id="Coils"/>
    </source>
</evidence>
<evidence type="ECO:0000313" key="3">
    <source>
        <dbReference type="EMBL" id="RFP80475.1"/>
    </source>
</evidence>
<feature type="coiled-coil region" evidence="1">
    <location>
        <begin position="60"/>
        <end position="96"/>
    </location>
</feature>
<gene>
    <name evidence="3" type="ORF">DY262_08560</name>
</gene>
<evidence type="ECO:0000313" key="4">
    <source>
        <dbReference type="Proteomes" id="UP000261931"/>
    </source>
</evidence>
<feature type="region of interest" description="Disordered" evidence="2">
    <location>
        <begin position="111"/>
        <end position="150"/>
    </location>
</feature>
<feature type="compositionally biased region" description="Low complexity" evidence="2">
    <location>
        <begin position="33"/>
        <end position="42"/>
    </location>
</feature>
<name>A0A372EMF3_9BURK</name>
<accession>A0A372EMF3</accession>
<dbReference type="EMBL" id="QVLS01000003">
    <property type="protein sequence ID" value="RFP80475.1"/>
    <property type="molecule type" value="Genomic_DNA"/>
</dbReference>
<reference evidence="3 4" key="1">
    <citation type="submission" date="2018-08" db="EMBL/GenBank/DDBJ databases">
        <title>Hydrogenophaga sp. LA-38 isolated from sludge.</title>
        <authorList>
            <person name="Im W.-T."/>
        </authorList>
    </citation>
    <scope>NUCLEOTIDE SEQUENCE [LARGE SCALE GENOMIC DNA]</scope>
    <source>
        <strain evidence="3 4">LA-38</strain>
    </source>
</reference>
<comment type="caution">
    <text evidence="3">The sequence shown here is derived from an EMBL/GenBank/DDBJ whole genome shotgun (WGS) entry which is preliminary data.</text>
</comment>
<organism evidence="3 4">
    <name type="scientific">Hydrogenophaga borbori</name>
    <dbReference type="NCBI Taxonomy" id="2294117"/>
    <lineage>
        <taxon>Bacteria</taxon>
        <taxon>Pseudomonadati</taxon>
        <taxon>Pseudomonadota</taxon>
        <taxon>Betaproteobacteria</taxon>
        <taxon>Burkholderiales</taxon>
        <taxon>Comamonadaceae</taxon>
        <taxon>Hydrogenophaga</taxon>
    </lineage>
</organism>